<keyword evidence="2" id="KW-1133">Transmembrane helix</keyword>
<sequence>MAALWGLVAWLWAGGDLPGWWVPTACVLLWVSVPLVVVDVRHQRLPDALTVGVLPLLSAALAVAALGGGGWALVLRALVGAGVFLAVHILVAALRPGALGGGDVKLALPVGAVLGVLGVEALLLALVLASVITLVLIASVPRWRRGAPHGPGMLGAACVLAVTAV</sequence>
<protein>
    <submittedName>
        <fullName evidence="4">Prepilin peptidase</fullName>
        <ecNumber evidence="4">3.4.23.43</ecNumber>
    </submittedName>
</protein>
<feature type="domain" description="Prepilin type IV endopeptidase peptidase" evidence="3">
    <location>
        <begin position="26"/>
        <end position="136"/>
    </location>
</feature>
<organism evidence="4 5">
    <name type="scientific">Actinokineospora guangxiensis</name>
    <dbReference type="NCBI Taxonomy" id="1490288"/>
    <lineage>
        <taxon>Bacteria</taxon>
        <taxon>Bacillati</taxon>
        <taxon>Actinomycetota</taxon>
        <taxon>Actinomycetes</taxon>
        <taxon>Pseudonocardiales</taxon>
        <taxon>Pseudonocardiaceae</taxon>
        <taxon>Actinokineospora</taxon>
    </lineage>
</organism>
<dbReference type="Pfam" id="PF01478">
    <property type="entry name" value="Peptidase_A24"/>
    <property type="match status" value="1"/>
</dbReference>
<evidence type="ECO:0000256" key="1">
    <source>
        <dbReference type="ARBA" id="ARBA00005801"/>
    </source>
</evidence>
<keyword evidence="2" id="KW-0472">Membrane</keyword>
<dbReference type="InterPro" id="IPR000045">
    <property type="entry name" value="Prepilin_IV_endopep_pep"/>
</dbReference>
<keyword evidence="4" id="KW-0378">Hydrolase</keyword>
<gene>
    <name evidence="4" type="ORF">ACFPM7_16165</name>
</gene>
<feature type="transmembrane region" description="Helical" evidence="2">
    <location>
        <begin position="106"/>
        <end position="138"/>
    </location>
</feature>
<name>A0ABW0EPB0_9PSEU</name>
<dbReference type="Gene3D" id="1.20.120.1220">
    <property type="match status" value="1"/>
</dbReference>
<comment type="caution">
    <text evidence="4">The sequence shown here is derived from an EMBL/GenBank/DDBJ whole genome shotgun (WGS) entry which is preliminary data.</text>
</comment>
<evidence type="ECO:0000313" key="4">
    <source>
        <dbReference type="EMBL" id="MFC5288596.1"/>
    </source>
</evidence>
<comment type="similarity">
    <text evidence="1">Belongs to the peptidase A24 family.</text>
</comment>
<feature type="transmembrane region" description="Helical" evidence="2">
    <location>
        <begin position="49"/>
        <end position="67"/>
    </location>
</feature>
<evidence type="ECO:0000256" key="2">
    <source>
        <dbReference type="SAM" id="Phobius"/>
    </source>
</evidence>
<dbReference type="InterPro" id="IPR050882">
    <property type="entry name" value="Prepilin_peptidase/N-MTase"/>
</dbReference>
<feature type="transmembrane region" description="Helical" evidence="2">
    <location>
        <begin position="20"/>
        <end position="37"/>
    </location>
</feature>
<evidence type="ECO:0000313" key="5">
    <source>
        <dbReference type="Proteomes" id="UP001596157"/>
    </source>
</evidence>
<dbReference type="EC" id="3.4.23.43" evidence="4"/>
<proteinExistence type="inferred from homology"/>
<dbReference type="PANTHER" id="PTHR30487:SF0">
    <property type="entry name" value="PREPILIN LEADER PEPTIDASE_N-METHYLTRANSFERASE-RELATED"/>
    <property type="match status" value="1"/>
</dbReference>
<dbReference type="Proteomes" id="UP001596157">
    <property type="component" value="Unassembled WGS sequence"/>
</dbReference>
<dbReference type="EMBL" id="JBHSKF010000007">
    <property type="protein sequence ID" value="MFC5288596.1"/>
    <property type="molecule type" value="Genomic_DNA"/>
</dbReference>
<accession>A0ABW0EPB0</accession>
<feature type="transmembrane region" description="Helical" evidence="2">
    <location>
        <begin position="73"/>
        <end position="94"/>
    </location>
</feature>
<keyword evidence="5" id="KW-1185">Reference proteome</keyword>
<reference evidence="5" key="1">
    <citation type="journal article" date="2019" name="Int. J. Syst. Evol. Microbiol.">
        <title>The Global Catalogue of Microorganisms (GCM) 10K type strain sequencing project: providing services to taxonomists for standard genome sequencing and annotation.</title>
        <authorList>
            <consortium name="The Broad Institute Genomics Platform"/>
            <consortium name="The Broad Institute Genome Sequencing Center for Infectious Disease"/>
            <person name="Wu L."/>
            <person name="Ma J."/>
        </authorList>
    </citation>
    <scope>NUCLEOTIDE SEQUENCE [LARGE SCALE GENOMIC DNA]</scope>
    <source>
        <strain evidence="5">CCUG 59778</strain>
    </source>
</reference>
<dbReference type="PANTHER" id="PTHR30487">
    <property type="entry name" value="TYPE 4 PREPILIN-LIKE PROTEINS LEADER PEPTIDE-PROCESSING ENZYME"/>
    <property type="match status" value="1"/>
</dbReference>
<keyword evidence="2" id="KW-0812">Transmembrane</keyword>
<dbReference type="GO" id="GO:0004190">
    <property type="term" value="F:aspartic-type endopeptidase activity"/>
    <property type="evidence" value="ECO:0007669"/>
    <property type="project" value="UniProtKB-EC"/>
</dbReference>
<evidence type="ECO:0000259" key="3">
    <source>
        <dbReference type="Pfam" id="PF01478"/>
    </source>
</evidence>